<gene>
    <name evidence="2" type="ORF">EVAR_57586_1</name>
</gene>
<evidence type="ECO:0000313" key="3">
    <source>
        <dbReference type="Proteomes" id="UP000299102"/>
    </source>
</evidence>
<dbReference type="Proteomes" id="UP000299102">
    <property type="component" value="Unassembled WGS sequence"/>
</dbReference>
<keyword evidence="3" id="KW-1185">Reference proteome</keyword>
<organism evidence="2 3">
    <name type="scientific">Eumeta variegata</name>
    <name type="common">Bagworm moth</name>
    <name type="synonym">Eumeta japonica</name>
    <dbReference type="NCBI Taxonomy" id="151549"/>
    <lineage>
        <taxon>Eukaryota</taxon>
        <taxon>Metazoa</taxon>
        <taxon>Ecdysozoa</taxon>
        <taxon>Arthropoda</taxon>
        <taxon>Hexapoda</taxon>
        <taxon>Insecta</taxon>
        <taxon>Pterygota</taxon>
        <taxon>Neoptera</taxon>
        <taxon>Endopterygota</taxon>
        <taxon>Lepidoptera</taxon>
        <taxon>Glossata</taxon>
        <taxon>Ditrysia</taxon>
        <taxon>Tineoidea</taxon>
        <taxon>Psychidae</taxon>
        <taxon>Oiketicinae</taxon>
        <taxon>Eumeta</taxon>
    </lineage>
</organism>
<dbReference type="EMBL" id="BGZK01001614">
    <property type="protein sequence ID" value="GBP83324.1"/>
    <property type="molecule type" value="Genomic_DNA"/>
</dbReference>
<evidence type="ECO:0000256" key="1">
    <source>
        <dbReference type="SAM" id="MobiDB-lite"/>
    </source>
</evidence>
<accession>A0A4C1Z889</accession>
<sequence>MLDLQNDAIEAQVCRSRDSNSLILQFIQSEETKYNNALALLINERSHFDSPKPMPQIMFLGFRTQKNNMAAWSIKPPVWDIVTESLTEGSTYSTCTKSAWKVCDLYLSISNKKNEETPQRSGNIQSTQALQITGRHGVTRTESEEG</sequence>
<dbReference type="AlphaFoldDB" id="A0A4C1Z889"/>
<feature type="region of interest" description="Disordered" evidence="1">
    <location>
        <begin position="114"/>
        <end position="146"/>
    </location>
</feature>
<feature type="compositionally biased region" description="Polar residues" evidence="1">
    <location>
        <begin position="119"/>
        <end position="131"/>
    </location>
</feature>
<comment type="caution">
    <text evidence="2">The sequence shown here is derived from an EMBL/GenBank/DDBJ whole genome shotgun (WGS) entry which is preliminary data.</text>
</comment>
<reference evidence="2 3" key="1">
    <citation type="journal article" date="2019" name="Commun. Biol.">
        <title>The bagworm genome reveals a unique fibroin gene that provides high tensile strength.</title>
        <authorList>
            <person name="Kono N."/>
            <person name="Nakamura H."/>
            <person name="Ohtoshi R."/>
            <person name="Tomita M."/>
            <person name="Numata K."/>
            <person name="Arakawa K."/>
        </authorList>
    </citation>
    <scope>NUCLEOTIDE SEQUENCE [LARGE SCALE GENOMIC DNA]</scope>
</reference>
<name>A0A4C1Z889_EUMVA</name>
<evidence type="ECO:0000313" key="2">
    <source>
        <dbReference type="EMBL" id="GBP83324.1"/>
    </source>
</evidence>
<protein>
    <submittedName>
        <fullName evidence="2">Uncharacterized protein</fullName>
    </submittedName>
</protein>
<proteinExistence type="predicted"/>